<evidence type="ECO:0000256" key="3">
    <source>
        <dbReference type="PROSITE-ProRule" id="PRU01131"/>
    </source>
</evidence>
<reference evidence="5" key="1">
    <citation type="journal article" date="2022" name="Cell">
        <title>Repeat-based holocentromeres influence genome architecture and karyotype evolution.</title>
        <authorList>
            <person name="Hofstatter P.G."/>
            <person name="Thangavel G."/>
            <person name="Lux T."/>
            <person name="Neumann P."/>
            <person name="Vondrak T."/>
            <person name="Novak P."/>
            <person name="Zhang M."/>
            <person name="Costa L."/>
            <person name="Castellani M."/>
            <person name="Scott A."/>
            <person name="Toegelov H."/>
            <person name="Fuchs J."/>
            <person name="Mata-Sucre Y."/>
            <person name="Dias Y."/>
            <person name="Vanzela A.L.L."/>
            <person name="Huettel B."/>
            <person name="Almeida C.C.S."/>
            <person name="Simkova H."/>
            <person name="Souza G."/>
            <person name="Pedrosa-Harand A."/>
            <person name="Macas J."/>
            <person name="Mayer K.F.X."/>
            <person name="Houben A."/>
            <person name="Marques A."/>
        </authorList>
    </citation>
    <scope>NUCLEOTIDE SEQUENCE</scope>
    <source>
        <strain evidence="5">RhyBre1mFocal</strain>
    </source>
</reference>
<dbReference type="PANTHER" id="PTHR46868">
    <property type="entry name" value="FCS-LIKE ZINC FINGER 11"/>
    <property type="match status" value="1"/>
</dbReference>
<feature type="domain" description="FLZ-type" evidence="4">
    <location>
        <begin position="212"/>
        <end position="256"/>
    </location>
</feature>
<proteinExistence type="inferred from homology"/>
<dbReference type="InterPro" id="IPR007650">
    <property type="entry name" value="Zf-FLZ_dom"/>
</dbReference>
<evidence type="ECO:0000256" key="2">
    <source>
        <dbReference type="ARBA" id="ARBA00022723"/>
    </source>
</evidence>
<dbReference type="PROSITE" id="PS51795">
    <property type="entry name" value="ZF_FLZ"/>
    <property type="match status" value="1"/>
</dbReference>
<feature type="zinc finger region" description="FLZ-type" evidence="3">
    <location>
        <begin position="212"/>
        <end position="256"/>
    </location>
</feature>
<gene>
    <name evidence="5" type="ORF">LUZ63_013604</name>
</gene>
<accession>A0A9Q0C970</accession>
<name>A0A9Q0C970_9POAL</name>
<sequence>MLRQINRAMEKDQIKGEIMSETLNSSSDSLAAKAAFFRVSGLFVRMSTKGLLDPDTAWSPTSPLDLKTFSNLGSFSLMSPKSSNAEAKPKAWDSSKVGLGLIDALKEENSQVGSRKVLIGSEFKKPNLELLPESNKAESFEMKIDQISSSLSMRELAELEDYTCITTHGPNPTKTHIFGDCVLEAPESFLPEHNTIWSIEPIESSPFEAYGDFLKICGYCNKKLPEGKDIYMFLGEKAFCTRECRSHYIGEEIDETVMMDESLSLSNLAE</sequence>
<dbReference type="PANTHER" id="PTHR46868:SF3">
    <property type="entry name" value="FCS-LIKE ZINC FINGER 11"/>
    <property type="match status" value="1"/>
</dbReference>
<organism evidence="5 6">
    <name type="scientific">Rhynchospora breviuscula</name>
    <dbReference type="NCBI Taxonomy" id="2022672"/>
    <lineage>
        <taxon>Eukaryota</taxon>
        <taxon>Viridiplantae</taxon>
        <taxon>Streptophyta</taxon>
        <taxon>Embryophyta</taxon>
        <taxon>Tracheophyta</taxon>
        <taxon>Spermatophyta</taxon>
        <taxon>Magnoliopsida</taxon>
        <taxon>Liliopsida</taxon>
        <taxon>Poales</taxon>
        <taxon>Cyperaceae</taxon>
        <taxon>Cyperoideae</taxon>
        <taxon>Rhynchosporeae</taxon>
        <taxon>Rhynchospora</taxon>
    </lineage>
</organism>
<keyword evidence="6" id="KW-1185">Reference proteome</keyword>
<evidence type="ECO:0000256" key="1">
    <source>
        <dbReference type="ARBA" id="ARBA00009374"/>
    </source>
</evidence>
<dbReference type="OrthoDB" id="685855at2759"/>
<evidence type="ECO:0000259" key="4">
    <source>
        <dbReference type="PROSITE" id="PS51795"/>
    </source>
</evidence>
<evidence type="ECO:0000313" key="5">
    <source>
        <dbReference type="EMBL" id="KAJ1689449.1"/>
    </source>
</evidence>
<dbReference type="AlphaFoldDB" id="A0A9Q0C970"/>
<evidence type="ECO:0000313" key="6">
    <source>
        <dbReference type="Proteomes" id="UP001151287"/>
    </source>
</evidence>
<comment type="caution">
    <text evidence="5">The sequence shown here is derived from an EMBL/GenBank/DDBJ whole genome shotgun (WGS) entry which is preliminary data.</text>
</comment>
<keyword evidence="2" id="KW-0479">Metal-binding</keyword>
<dbReference type="GO" id="GO:0046872">
    <property type="term" value="F:metal ion binding"/>
    <property type="evidence" value="ECO:0007669"/>
    <property type="project" value="UniProtKB-KW"/>
</dbReference>
<dbReference type="InterPro" id="IPR044585">
    <property type="entry name" value="FLZ10/11"/>
</dbReference>
<dbReference type="Proteomes" id="UP001151287">
    <property type="component" value="Unassembled WGS sequence"/>
</dbReference>
<dbReference type="EMBL" id="JAMQYH010000004">
    <property type="protein sequence ID" value="KAJ1689449.1"/>
    <property type="molecule type" value="Genomic_DNA"/>
</dbReference>
<protein>
    <recommendedName>
        <fullName evidence="4">FLZ-type domain-containing protein</fullName>
    </recommendedName>
</protein>
<dbReference type="Pfam" id="PF04570">
    <property type="entry name" value="zf-FLZ"/>
    <property type="match status" value="1"/>
</dbReference>
<comment type="similarity">
    <text evidence="1">Belongs to the FLZ family.</text>
</comment>